<evidence type="ECO:0000256" key="3">
    <source>
        <dbReference type="RuleBase" id="RU003694"/>
    </source>
</evidence>
<dbReference type="PROSITE" id="PS52004">
    <property type="entry name" value="KS3_2"/>
    <property type="match status" value="1"/>
</dbReference>
<dbReference type="InterPro" id="IPR030834">
    <property type="entry name" value="PKS_assoc_dom"/>
</dbReference>
<keyword evidence="1" id="KW-0596">Phosphopantetheine</keyword>
<dbReference type="GO" id="GO:0004312">
    <property type="term" value="F:fatty acid synthase activity"/>
    <property type="evidence" value="ECO:0007669"/>
    <property type="project" value="TreeGrafter"/>
</dbReference>
<feature type="domain" description="Ketosynthase family 3 (KS3)" evidence="5">
    <location>
        <begin position="362"/>
        <end position="798"/>
    </location>
</feature>
<feature type="compositionally biased region" description="Polar residues" evidence="4">
    <location>
        <begin position="188"/>
        <end position="200"/>
    </location>
</feature>
<reference evidence="6" key="1">
    <citation type="journal article" date="2017" name="J. Eukaryot. Microbiol.">
        <title>Role of Modular Polyketide Synthases in the Production of Polyether Ladder Compounds in Ciguatoxin-producing Gambierdiscus polynesiensis and G.excentricus (Dinophyceae).</title>
        <authorList>
            <person name="Kohli G.S."/>
            <person name="Campbell K."/>
            <person name="John U."/>
            <person name="Smith K.F."/>
            <person name="Fraga S."/>
            <person name="Rhodes L.L."/>
            <person name="Murray S.A."/>
        </authorList>
    </citation>
    <scope>NUCLEOTIDE SEQUENCE</scope>
    <source>
        <strain evidence="6">Contig_28320</strain>
    </source>
</reference>
<evidence type="ECO:0000256" key="1">
    <source>
        <dbReference type="ARBA" id="ARBA00022450"/>
    </source>
</evidence>
<dbReference type="PANTHER" id="PTHR43775">
    <property type="entry name" value="FATTY ACID SYNTHASE"/>
    <property type="match status" value="1"/>
</dbReference>
<comment type="similarity">
    <text evidence="3">Belongs to the thiolase-like superfamily. Beta-ketoacyl-ACP synthases family.</text>
</comment>
<dbReference type="Pfam" id="PF02801">
    <property type="entry name" value="Ketoacyl-synt_C"/>
    <property type="match status" value="1"/>
</dbReference>
<dbReference type="InterPro" id="IPR014030">
    <property type="entry name" value="Ketoacyl_synth_N"/>
</dbReference>
<dbReference type="CDD" id="cd00833">
    <property type="entry name" value="PKS"/>
    <property type="match status" value="1"/>
</dbReference>
<evidence type="ECO:0000259" key="5">
    <source>
        <dbReference type="PROSITE" id="PS52004"/>
    </source>
</evidence>
<proteinExistence type="inferred from homology"/>
<dbReference type="InterPro" id="IPR020841">
    <property type="entry name" value="PKS_Beta-ketoAc_synthase_dom"/>
</dbReference>
<name>A0A1S6K859_9DINO</name>
<keyword evidence="3" id="KW-0808">Transferase</keyword>
<dbReference type="InterPro" id="IPR016039">
    <property type="entry name" value="Thiolase-like"/>
</dbReference>
<organism evidence="6">
    <name type="scientific">Gambierdiscus excentricus</name>
    <dbReference type="NCBI Taxonomy" id="986170"/>
    <lineage>
        <taxon>Eukaryota</taxon>
        <taxon>Sar</taxon>
        <taxon>Alveolata</taxon>
        <taxon>Dinophyceae</taxon>
        <taxon>Gonyaulacales</taxon>
        <taxon>Pyrocystaceae</taxon>
        <taxon>Gambierdiscus</taxon>
    </lineage>
</organism>
<dbReference type="InterPro" id="IPR014031">
    <property type="entry name" value="Ketoacyl_synth_C"/>
</dbReference>
<dbReference type="SMART" id="SM00825">
    <property type="entry name" value="PKS_KS"/>
    <property type="match status" value="1"/>
</dbReference>
<evidence type="ECO:0000313" key="6">
    <source>
        <dbReference type="EMBL" id="AQS99268.1"/>
    </source>
</evidence>
<dbReference type="Pfam" id="PF00109">
    <property type="entry name" value="ketoacyl-synt"/>
    <property type="match status" value="1"/>
</dbReference>
<dbReference type="AlphaFoldDB" id="A0A1S6K859"/>
<keyword evidence="2" id="KW-0597">Phosphoprotein</keyword>
<dbReference type="GO" id="GO:0006633">
    <property type="term" value="P:fatty acid biosynthetic process"/>
    <property type="evidence" value="ECO:0007669"/>
    <property type="project" value="TreeGrafter"/>
</dbReference>
<feature type="region of interest" description="Disordered" evidence="4">
    <location>
        <begin position="179"/>
        <end position="202"/>
    </location>
</feature>
<dbReference type="EMBL" id="KX395850">
    <property type="protein sequence ID" value="AQS99268.1"/>
    <property type="molecule type" value="Transcribed_RNA"/>
</dbReference>
<dbReference type="SUPFAM" id="SSF53901">
    <property type="entry name" value="Thiolase-like"/>
    <property type="match status" value="1"/>
</dbReference>
<dbReference type="InterPro" id="IPR050091">
    <property type="entry name" value="PKS_NRPS_Biosynth_Enz"/>
</dbReference>
<dbReference type="Gene3D" id="3.40.47.10">
    <property type="match status" value="1"/>
</dbReference>
<dbReference type="NCBIfam" id="TIGR04556">
    <property type="entry name" value="PKS_assoc"/>
    <property type="match status" value="1"/>
</dbReference>
<evidence type="ECO:0000256" key="4">
    <source>
        <dbReference type="SAM" id="MobiDB-lite"/>
    </source>
</evidence>
<protein>
    <submittedName>
        <fullName evidence="6">Type I polyketide synthase</fullName>
    </submittedName>
</protein>
<evidence type="ECO:0000256" key="2">
    <source>
        <dbReference type="ARBA" id="ARBA00022553"/>
    </source>
</evidence>
<dbReference type="PANTHER" id="PTHR43775:SF37">
    <property type="entry name" value="SI:DKEY-61P9.11"/>
    <property type="match status" value="1"/>
</dbReference>
<accession>A0A1S6K859</accession>
<sequence>MASADGLPCACHMDAYEPIVAGLRLGALVEIHGLDSKQLAALEQDFNGQFGQLVSYNGDTKKFHVCCINGARGDFSPKNVRAASDAMQSNAGVDANSFDVIMGPKTQTEAWGSEIAQCIMEKGFCVVKYCESDTFVRQALEMLHKAGEDGLLGRLAEEVEEGCLGKECKGKCAWLEESAPQPPRLDGTSRSSPKGAQFSQEPALVDSKRMLSLMAEQLLDYSDIFDSRLEEMSTPLICLTLADKEEQDYPHVEPKDAAMLTFLRIWRRTLVRAVHFMGPGTASITLDAKNLGRNQRQVRIQAAPHTFVLVDTAHFVYTCSCPEETLMLITNFLSASDEYEFEGVTGNLHWLMAEGPQPPPGDNAVHAVNLAMRLPAFQDSGLAYFSGLTAALDAVVEIPFTRWDLEDYYCSDEVNFDAEQTTTKHQSFCEGAELFDYKYFEISHAEASGMDPVQRLLLEAGAQSLMSIGLTKKITNRKSVHAGFAVGNDKLDWATCPKMQEFPQPSHGPSSSLSVIANRFSFVFNLKGPNFVCDTACSAALSSTHMVKMMMTERKFDPLEWFLTMGAHLCLSPTPFIGTSQAHMTSPKGRSFTFNAHADGYCRGEGICGFMVKYGNYRQSSESLAMLRATQVGQDGRSASLTAPNGPAQEELIKRAIKEGAMTPPESTVWECHGTGTSLGDPIEVGAVRKVMIQMERSETLLIASNKTNIGHLEGAAAMGSMCKCILQCQHGMCNATLHLKIYNAHLDHGQQSFDGGLPGGFLAEFAVEPQSFRYLQGHSQASSFGLGGTNGHAIFWGENLGGQLPVRKQFEQRYRAKPPPEVRPLGKNYDEWEADFPDSRCLNDYTFPSDKKKYVIRFSPDDPHDQSVVWEPVDEVEPEVDDDESFFTIAGDHKNYEEERMVAGDVPGVWLYTASIPERNVLHFRLMKNGEVDKGIGPKVDNCARRSEVIIGPGKEVRTKWAVFGRAGTKVHIEFFSRRGLKSITWFIGKN</sequence>